<protein>
    <recommendedName>
        <fullName evidence="1">Retrotransposon gag domain-containing protein</fullName>
    </recommendedName>
</protein>
<accession>A0A8S3TNZ1</accession>
<evidence type="ECO:0000313" key="2">
    <source>
        <dbReference type="EMBL" id="CAG2230577.1"/>
    </source>
</evidence>
<dbReference type="OrthoDB" id="6123064at2759"/>
<proteinExistence type="predicted"/>
<feature type="domain" description="Retrotransposon gag" evidence="1">
    <location>
        <begin position="128"/>
        <end position="169"/>
    </location>
</feature>
<evidence type="ECO:0000259" key="1">
    <source>
        <dbReference type="Pfam" id="PF03732"/>
    </source>
</evidence>
<dbReference type="AlphaFoldDB" id="A0A8S3TNZ1"/>
<dbReference type="Proteomes" id="UP000683360">
    <property type="component" value="Unassembled WGS sequence"/>
</dbReference>
<sequence>MNISFTVPLNSNLDDDNSSVLNDSFIEENEFPDLDQSESSIVVAPINDTVPTPGGEGETTPQPFDIAIVPDTPVPLPSFPKLLTMDKLAKCSTFSGYPQDNAKRFLAEFESYALLHDLAEQDKRRIAAFHLHLKGPALTWFNSLSDESKQSWQNICVLFKEKYINFNLHSATVIMESELFQI</sequence>
<comment type="caution">
    <text evidence="2">The sequence shown here is derived from an EMBL/GenBank/DDBJ whole genome shotgun (WGS) entry which is preliminary data.</text>
</comment>
<organism evidence="2 3">
    <name type="scientific">Mytilus edulis</name>
    <name type="common">Blue mussel</name>
    <dbReference type="NCBI Taxonomy" id="6550"/>
    <lineage>
        <taxon>Eukaryota</taxon>
        <taxon>Metazoa</taxon>
        <taxon>Spiralia</taxon>
        <taxon>Lophotrochozoa</taxon>
        <taxon>Mollusca</taxon>
        <taxon>Bivalvia</taxon>
        <taxon>Autobranchia</taxon>
        <taxon>Pteriomorphia</taxon>
        <taxon>Mytilida</taxon>
        <taxon>Mytiloidea</taxon>
        <taxon>Mytilidae</taxon>
        <taxon>Mytilinae</taxon>
        <taxon>Mytilus</taxon>
    </lineage>
</organism>
<dbReference type="EMBL" id="CAJPWZ010002071">
    <property type="protein sequence ID" value="CAG2230577.1"/>
    <property type="molecule type" value="Genomic_DNA"/>
</dbReference>
<evidence type="ECO:0000313" key="3">
    <source>
        <dbReference type="Proteomes" id="UP000683360"/>
    </source>
</evidence>
<name>A0A8S3TNZ1_MYTED</name>
<reference evidence="2" key="1">
    <citation type="submission" date="2021-03" db="EMBL/GenBank/DDBJ databases">
        <authorList>
            <person name="Bekaert M."/>
        </authorList>
    </citation>
    <scope>NUCLEOTIDE SEQUENCE</scope>
</reference>
<dbReference type="Pfam" id="PF03732">
    <property type="entry name" value="Retrotrans_gag"/>
    <property type="match status" value="1"/>
</dbReference>
<gene>
    <name evidence="2" type="ORF">MEDL_43405</name>
</gene>
<dbReference type="InterPro" id="IPR005162">
    <property type="entry name" value="Retrotrans_gag_dom"/>
</dbReference>
<keyword evidence="3" id="KW-1185">Reference proteome</keyword>